<accession>A0A6G1EC94</accession>
<organism evidence="2 3">
    <name type="scientific">Oryza meyeriana var. granulata</name>
    <dbReference type="NCBI Taxonomy" id="110450"/>
    <lineage>
        <taxon>Eukaryota</taxon>
        <taxon>Viridiplantae</taxon>
        <taxon>Streptophyta</taxon>
        <taxon>Embryophyta</taxon>
        <taxon>Tracheophyta</taxon>
        <taxon>Spermatophyta</taxon>
        <taxon>Magnoliopsida</taxon>
        <taxon>Liliopsida</taxon>
        <taxon>Poales</taxon>
        <taxon>Poaceae</taxon>
        <taxon>BOP clade</taxon>
        <taxon>Oryzoideae</taxon>
        <taxon>Oryzeae</taxon>
        <taxon>Oryzinae</taxon>
        <taxon>Oryza</taxon>
        <taxon>Oryza meyeriana</taxon>
    </lineage>
</organism>
<feature type="region of interest" description="Disordered" evidence="1">
    <location>
        <begin position="37"/>
        <end position="66"/>
    </location>
</feature>
<evidence type="ECO:0000313" key="2">
    <source>
        <dbReference type="EMBL" id="KAF0921553.1"/>
    </source>
</evidence>
<comment type="caution">
    <text evidence="2">The sequence shown here is derived from an EMBL/GenBank/DDBJ whole genome shotgun (WGS) entry which is preliminary data.</text>
</comment>
<reference evidence="2 3" key="1">
    <citation type="submission" date="2019-11" db="EMBL/GenBank/DDBJ databases">
        <title>Whole genome sequence of Oryza granulata.</title>
        <authorList>
            <person name="Li W."/>
        </authorList>
    </citation>
    <scope>NUCLEOTIDE SEQUENCE [LARGE SCALE GENOMIC DNA]</scope>
    <source>
        <strain evidence="3">cv. Menghai</strain>
        <tissue evidence="2">Leaf</tissue>
    </source>
</reference>
<dbReference type="Proteomes" id="UP000479710">
    <property type="component" value="Unassembled WGS sequence"/>
</dbReference>
<proteinExistence type="predicted"/>
<dbReference type="EMBL" id="SPHZ02000004">
    <property type="protein sequence ID" value="KAF0921553.1"/>
    <property type="molecule type" value="Genomic_DNA"/>
</dbReference>
<sequence length="66" mass="7129">MARALGRLGCWRPPPLPATVVTTSTGHTDYGVKTKRQEVRWPGSKEDYGEAARSRYGGPSTAGLLL</sequence>
<evidence type="ECO:0000313" key="3">
    <source>
        <dbReference type="Proteomes" id="UP000479710"/>
    </source>
</evidence>
<name>A0A6G1EC94_9ORYZ</name>
<gene>
    <name evidence="2" type="ORF">E2562_009294</name>
</gene>
<protein>
    <submittedName>
        <fullName evidence="2">Uncharacterized protein</fullName>
    </submittedName>
</protein>
<dbReference type="AlphaFoldDB" id="A0A6G1EC94"/>
<evidence type="ECO:0000256" key="1">
    <source>
        <dbReference type="SAM" id="MobiDB-lite"/>
    </source>
</evidence>
<feature type="compositionally biased region" description="Basic and acidic residues" evidence="1">
    <location>
        <begin position="37"/>
        <end position="53"/>
    </location>
</feature>
<keyword evidence="3" id="KW-1185">Reference proteome</keyword>